<dbReference type="GO" id="GO:0016787">
    <property type="term" value="F:hydrolase activity"/>
    <property type="evidence" value="ECO:0007669"/>
    <property type="project" value="UniProtKB-KW"/>
</dbReference>
<evidence type="ECO:0000313" key="7">
    <source>
        <dbReference type="EMBL" id="MFC6647519.1"/>
    </source>
</evidence>
<dbReference type="InterPro" id="IPR028995">
    <property type="entry name" value="Glyco_hydro_57/38_cen_sf"/>
</dbReference>
<gene>
    <name evidence="6" type="ORF">ACFQBQ_00130</name>
    <name evidence="7" type="ORF">ACFQBQ_18490</name>
</gene>
<dbReference type="InterPro" id="IPR037090">
    <property type="entry name" value="57_glycoside_trans_central"/>
</dbReference>
<proteinExistence type="inferred from homology"/>
<dbReference type="Pfam" id="PF03065">
    <property type="entry name" value="Glyco_hydro_57"/>
    <property type="match status" value="1"/>
</dbReference>
<comment type="caution">
    <text evidence="6">The sequence shown here is derived from an EMBL/GenBank/DDBJ whole genome shotgun (WGS) entry which is preliminary data.</text>
</comment>
<dbReference type="Gene3D" id="3.20.110.10">
    <property type="entry name" value="Glycoside hydrolase 38, N terminal domain"/>
    <property type="match status" value="1"/>
</dbReference>
<evidence type="ECO:0000256" key="1">
    <source>
        <dbReference type="ARBA" id="ARBA00006821"/>
    </source>
</evidence>
<evidence type="ECO:0000259" key="4">
    <source>
        <dbReference type="Pfam" id="PF03065"/>
    </source>
</evidence>
<reference evidence="8" key="2">
    <citation type="journal article" date="2019" name="Int. J. Syst. Evol. Microbiol.">
        <title>The Global Catalogue of Microorganisms (GCM) 10K type strain sequencing project: providing services to taxonomists for standard genome sequencing and annotation.</title>
        <authorList>
            <consortium name="The Broad Institute Genomics Platform"/>
            <consortium name="The Broad Institute Genome Sequencing Center for Infectious Disease"/>
            <person name="Wu L."/>
            <person name="Ma J."/>
        </authorList>
    </citation>
    <scope>NUCLEOTIDE SEQUENCE [LARGE SCALE GENOMIC DNA]</scope>
    <source>
        <strain evidence="8">CGMCC 1.16026</strain>
    </source>
</reference>
<dbReference type="InterPro" id="IPR011330">
    <property type="entry name" value="Glyco_hydro/deAcase_b/a-brl"/>
</dbReference>
<dbReference type="Pfam" id="PF09210">
    <property type="entry name" value="BE_C"/>
    <property type="match status" value="1"/>
</dbReference>
<organism evidence="6 8">
    <name type="scientific">Granulicella cerasi</name>
    <dbReference type="NCBI Taxonomy" id="741063"/>
    <lineage>
        <taxon>Bacteria</taxon>
        <taxon>Pseudomonadati</taxon>
        <taxon>Acidobacteriota</taxon>
        <taxon>Terriglobia</taxon>
        <taxon>Terriglobales</taxon>
        <taxon>Acidobacteriaceae</taxon>
        <taxon>Granulicella</taxon>
    </lineage>
</organism>
<evidence type="ECO:0000313" key="8">
    <source>
        <dbReference type="Proteomes" id="UP001596391"/>
    </source>
</evidence>
<dbReference type="PANTHER" id="PTHR41695">
    <property type="entry name" value="1,4-ALPHA-GLUCAN BRANCHING ENZYME RV3031-RELATED"/>
    <property type="match status" value="1"/>
</dbReference>
<dbReference type="Proteomes" id="UP001596391">
    <property type="component" value="Unassembled WGS sequence"/>
</dbReference>
<evidence type="ECO:0000256" key="3">
    <source>
        <dbReference type="RuleBase" id="RU361196"/>
    </source>
</evidence>
<dbReference type="SUPFAM" id="SSF88713">
    <property type="entry name" value="Glycoside hydrolase/deacetylase"/>
    <property type="match status" value="1"/>
</dbReference>
<dbReference type="Gene3D" id="1.20.1430.10">
    <property type="entry name" value="Families 57/38 glycoside transferase, middle domain"/>
    <property type="match status" value="1"/>
</dbReference>
<evidence type="ECO:0000256" key="2">
    <source>
        <dbReference type="ARBA" id="ARBA00023277"/>
    </source>
</evidence>
<evidence type="ECO:0000259" key="5">
    <source>
        <dbReference type="Pfam" id="PF09210"/>
    </source>
</evidence>
<dbReference type="InterPro" id="IPR004300">
    <property type="entry name" value="Glyco_hydro_57_N"/>
</dbReference>
<keyword evidence="2 3" id="KW-0119">Carbohydrate metabolism</keyword>
<dbReference type="PANTHER" id="PTHR41695:SF1">
    <property type="entry name" value="1,4-ALPHA-GLUCAN BRANCHING ENZYME TK1436"/>
    <property type="match status" value="1"/>
</dbReference>
<feature type="domain" description="1,4-alpha-glucan branching enzyme C-terminal" evidence="5">
    <location>
        <begin position="454"/>
        <end position="560"/>
    </location>
</feature>
<dbReference type="InterPro" id="IPR027291">
    <property type="entry name" value="Glyco_hydro_38_N_sf"/>
</dbReference>
<sequence length="578" mass="65191">MNKDKNAANTSKGFLSFTLHAHLPFVVNHGTWPHGLEWLLEAAAETYLPLLRVLTRLETDSVPLHCNLNLSPVLLEQLSHPAFKAELPRYIERKITAAREDEGYFLSTNEQHYAYLARLWQQSFTQALEDFQRLNGDIVAAFRGFEERGQIEILTTGASHGYLPLLGTDESVRAQVRLALDTHERHLGRKPRGIWIPECGYRPAGEWSYPVRRADGSELAPAFNRIGIEQAISEAGIDYFFVDTHMVEGATTVEPNDARRAYQPYFVEGPYTTDPAKKYAATVFPRDPHTGAQVWSGEKGYPGDPNYLDFHKKRWPGGHRYWSVTGWNVPMDNKQPYVPEHAAERVRSHAEHFVGLVLETLQQAGVDGAPPPIVSAPFDAELFGHWWYEGPQWLEAVARLVHQRSGELALCTASQYLDQAPRAGFISLPEGSWGAHGNNDMWLNDKTTWTYSELYAAELAVREFASAKDWQKNEAATRVLRQLCRELLLLESSDWQFNITTEAAQDYASARFRTHADTFAELRGFYDAALAGSLTEPQLQRLSQIETRDSIFANIDPTLWATGAHANRTGKPTVTAKE</sequence>
<comment type="similarity">
    <text evidence="1 3">Belongs to the glycosyl hydrolase 57 family.</text>
</comment>
<name>A0ABW1Z3R9_9BACT</name>
<dbReference type="RefSeq" id="WP_263370586.1">
    <property type="nucleotide sequence ID" value="NZ_JAGSYD010000002.1"/>
</dbReference>
<dbReference type="EMBL" id="JBHSWI010000001">
    <property type="protein sequence ID" value="MFC6647519.1"/>
    <property type="molecule type" value="Genomic_DNA"/>
</dbReference>
<dbReference type="InterPro" id="IPR040042">
    <property type="entry name" value="Branching_enz_MT3115-like"/>
</dbReference>
<evidence type="ECO:0000313" key="6">
    <source>
        <dbReference type="EMBL" id="MFC6644028.1"/>
    </source>
</evidence>
<protein>
    <submittedName>
        <fullName evidence="6">Glycoside hydrolase family 57 protein</fullName>
    </submittedName>
</protein>
<dbReference type="SUPFAM" id="SSF88688">
    <property type="entry name" value="Families 57/38 glycoside transferase middle domain"/>
    <property type="match status" value="1"/>
</dbReference>
<accession>A0ABW1Z3R9</accession>
<dbReference type="InterPro" id="IPR015293">
    <property type="entry name" value="BE_C"/>
</dbReference>
<keyword evidence="6" id="KW-0378">Hydrolase</keyword>
<dbReference type="EMBL" id="JBHSWI010000001">
    <property type="protein sequence ID" value="MFC6644028.1"/>
    <property type="molecule type" value="Genomic_DNA"/>
</dbReference>
<feature type="domain" description="Glycoside hydrolase family 57 N-terminal" evidence="4">
    <location>
        <begin position="16"/>
        <end position="429"/>
    </location>
</feature>
<reference evidence="6" key="1">
    <citation type="journal article" date="2014" name="Int. J. Syst. Evol. Microbiol.">
        <title>Complete genome of a new Firmicutes species belonging to the dominant human colonic microbiota ('Ruminococcus bicirculans') reveals two chromosomes and a selective capacity to utilize plant glucans.</title>
        <authorList>
            <consortium name="NISC Comparative Sequencing Program"/>
            <person name="Wegmann U."/>
            <person name="Louis P."/>
            <person name="Goesmann A."/>
            <person name="Henrissat B."/>
            <person name="Duncan S.H."/>
            <person name="Flint H.J."/>
        </authorList>
    </citation>
    <scope>NUCLEOTIDE SEQUENCE</scope>
    <source>
        <strain evidence="6">NBRC 107139</strain>
    </source>
</reference>
<reference evidence="6" key="3">
    <citation type="submission" date="2024-09" db="EMBL/GenBank/DDBJ databases">
        <authorList>
            <person name="Sun Q."/>
            <person name="Mori K."/>
        </authorList>
    </citation>
    <scope>NUCLEOTIDE SEQUENCE</scope>
    <source>
        <strain evidence="6">NBRC 107139</strain>
    </source>
</reference>
<keyword evidence="8" id="KW-1185">Reference proteome</keyword>